<gene>
    <name evidence="1" type="ORF">KUV50_04175</name>
</gene>
<dbReference type="InterPro" id="IPR000801">
    <property type="entry name" value="Esterase-like"/>
</dbReference>
<evidence type="ECO:0000313" key="1">
    <source>
        <dbReference type="EMBL" id="MBY5957321.1"/>
    </source>
</evidence>
<dbReference type="Pfam" id="PF00756">
    <property type="entry name" value="Esterase"/>
    <property type="match status" value="1"/>
</dbReference>
<dbReference type="PANTHER" id="PTHR48098">
    <property type="entry name" value="ENTEROCHELIN ESTERASE-RELATED"/>
    <property type="match status" value="1"/>
</dbReference>
<keyword evidence="2" id="KW-1185">Reference proteome</keyword>
<proteinExistence type="predicted"/>
<protein>
    <submittedName>
        <fullName evidence="1">Esterase family protein</fullName>
    </submittedName>
</protein>
<accession>A0A953HS91</accession>
<comment type="caution">
    <text evidence="1">The sequence shown here is derived from an EMBL/GenBank/DDBJ whole genome shotgun (WGS) entry which is preliminary data.</text>
</comment>
<reference evidence="1" key="1">
    <citation type="submission" date="2021-06" db="EMBL/GenBank/DDBJ databases">
        <title>44 bacteria genomes isolated from Dapeng, Shenzhen.</title>
        <authorList>
            <person name="Zheng W."/>
            <person name="Yu S."/>
            <person name="Huang Y."/>
        </authorList>
    </citation>
    <scope>NUCLEOTIDE SEQUENCE</scope>
    <source>
        <strain evidence="1">DP5N28-2</strain>
    </source>
</reference>
<dbReference type="SUPFAM" id="SSF53474">
    <property type="entry name" value="alpha/beta-Hydrolases"/>
    <property type="match status" value="1"/>
</dbReference>
<dbReference type="AlphaFoldDB" id="A0A953HS91"/>
<dbReference type="RefSeq" id="WP_222578841.1">
    <property type="nucleotide sequence ID" value="NZ_JAHVHU010000004.1"/>
</dbReference>
<dbReference type="InterPro" id="IPR029058">
    <property type="entry name" value="AB_hydrolase_fold"/>
</dbReference>
<dbReference type="Proteomes" id="UP000753961">
    <property type="component" value="Unassembled WGS sequence"/>
</dbReference>
<organism evidence="1 2">
    <name type="scientific">Membranihabitans marinus</name>
    <dbReference type="NCBI Taxonomy" id="1227546"/>
    <lineage>
        <taxon>Bacteria</taxon>
        <taxon>Pseudomonadati</taxon>
        <taxon>Bacteroidota</taxon>
        <taxon>Saprospiria</taxon>
        <taxon>Saprospirales</taxon>
        <taxon>Saprospiraceae</taxon>
        <taxon>Membranihabitans</taxon>
    </lineage>
</organism>
<dbReference type="PANTHER" id="PTHR48098:SF1">
    <property type="entry name" value="DIACYLGLYCEROL ACYLTRANSFERASE_MYCOLYLTRANSFERASE AG85A"/>
    <property type="match status" value="1"/>
</dbReference>
<dbReference type="InterPro" id="IPR050583">
    <property type="entry name" value="Mycobacterial_A85_antigen"/>
</dbReference>
<sequence>MKRRTIWNQELIAVLLISLFISYGYASAPRYSGHEYSDEPPKSSTVYESLKYYSEILGRDVSYSVYLPKDYDGGTMNFPVLYLLHGYSDDETGWIQYGQVQRIADREIDKERAAQMIIVMPDAGVTWYVNSADGKAAYEDFVIQELIPHIDADFRTRKDRQFRAVAGLSMGGYGALMFGLRHPDVFGSSGVLSAGVFTDEEVLEMEQNRWNNLMGQPFGKDLSGASRLQGNYARYAPQKMIDSYQEQDQSTKFYIDCGDDDFLILGNLALHAQMIKANIEHEFRVRDGSHSWSYWRSALPEVLSFISDVFHR</sequence>
<dbReference type="EMBL" id="JAHVHU010000004">
    <property type="protein sequence ID" value="MBY5957321.1"/>
    <property type="molecule type" value="Genomic_DNA"/>
</dbReference>
<dbReference type="Gene3D" id="3.40.50.1820">
    <property type="entry name" value="alpha/beta hydrolase"/>
    <property type="match status" value="1"/>
</dbReference>
<dbReference type="GO" id="GO:0016747">
    <property type="term" value="F:acyltransferase activity, transferring groups other than amino-acyl groups"/>
    <property type="evidence" value="ECO:0007669"/>
    <property type="project" value="TreeGrafter"/>
</dbReference>
<name>A0A953HS91_9BACT</name>
<evidence type="ECO:0000313" key="2">
    <source>
        <dbReference type="Proteomes" id="UP000753961"/>
    </source>
</evidence>